<sequence>ISNMFRGGFSFLAGLIVARGLGPNLYGDFIFLIASFAAIRQVLDLGTSNAFYTFLSNRPQGLKFLTFYLIWQFVQFLFPIIIIGLFLSEAMLNQIWLGEERELILLSFMAVFMKEQAWTTMVRLGESNRLTIRVQFSNILIAITHLLIISLLWITHFLSIQLLFVLIISEYVIACLIAFKFLYVSYPDTEKLDGKTILKKYYAYCIPLVFSSILGFIVEFSIRWMLQKFGGS</sequence>
<feature type="transmembrane region" description="Helical" evidence="1">
    <location>
        <begin position="160"/>
        <end position="183"/>
    </location>
</feature>
<feature type="non-terminal residue" evidence="2">
    <location>
        <position position="1"/>
    </location>
</feature>
<feature type="non-terminal residue" evidence="2">
    <location>
        <position position="232"/>
    </location>
</feature>
<evidence type="ECO:0000313" key="2">
    <source>
        <dbReference type="EMBL" id="SVE53049.1"/>
    </source>
</evidence>
<proteinExistence type="predicted"/>
<gene>
    <name evidence="2" type="ORF">METZ01_LOCUS505903</name>
</gene>
<evidence type="ECO:0000256" key="1">
    <source>
        <dbReference type="SAM" id="Phobius"/>
    </source>
</evidence>
<keyword evidence="1" id="KW-0472">Membrane</keyword>
<keyword evidence="1" id="KW-0812">Transmembrane</keyword>
<feature type="transmembrane region" description="Helical" evidence="1">
    <location>
        <begin position="30"/>
        <end position="55"/>
    </location>
</feature>
<feature type="transmembrane region" description="Helical" evidence="1">
    <location>
        <begin position="204"/>
        <end position="226"/>
    </location>
</feature>
<feature type="transmembrane region" description="Helical" evidence="1">
    <location>
        <begin position="136"/>
        <end position="154"/>
    </location>
</feature>
<evidence type="ECO:0008006" key="3">
    <source>
        <dbReference type="Google" id="ProtNLM"/>
    </source>
</evidence>
<accession>A0A383E8V0</accession>
<name>A0A383E8V0_9ZZZZ</name>
<protein>
    <recommendedName>
        <fullName evidence="3">Polysaccharide biosynthesis protein C-terminal domain-containing protein</fullName>
    </recommendedName>
</protein>
<reference evidence="2" key="1">
    <citation type="submission" date="2018-05" db="EMBL/GenBank/DDBJ databases">
        <authorList>
            <person name="Lanie J.A."/>
            <person name="Ng W.-L."/>
            <person name="Kazmierczak K.M."/>
            <person name="Andrzejewski T.M."/>
            <person name="Davidsen T.M."/>
            <person name="Wayne K.J."/>
            <person name="Tettelin H."/>
            <person name="Glass J.I."/>
            <person name="Rusch D."/>
            <person name="Podicherti R."/>
            <person name="Tsui H.-C.T."/>
            <person name="Winkler M.E."/>
        </authorList>
    </citation>
    <scope>NUCLEOTIDE SEQUENCE</scope>
</reference>
<organism evidence="2">
    <name type="scientific">marine metagenome</name>
    <dbReference type="NCBI Taxonomy" id="408172"/>
    <lineage>
        <taxon>unclassified sequences</taxon>
        <taxon>metagenomes</taxon>
        <taxon>ecological metagenomes</taxon>
    </lineage>
</organism>
<dbReference type="AlphaFoldDB" id="A0A383E8V0"/>
<feature type="transmembrane region" description="Helical" evidence="1">
    <location>
        <begin position="67"/>
        <end position="88"/>
    </location>
</feature>
<dbReference type="EMBL" id="UINC01223734">
    <property type="protein sequence ID" value="SVE53049.1"/>
    <property type="molecule type" value="Genomic_DNA"/>
</dbReference>
<keyword evidence="1" id="KW-1133">Transmembrane helix</keyword>